<keyword evidence="3" id="KW-1185">Reference proteome</keyword>
<name>A0ABQ4QFR6_9HYPH</name>
<evidence type="ECO:0000313" key="3">
    <source>
        <dbReference type="Proteomes" id="UP001055117"/>
    </source>
</evidence>
<comment type="caution">
    <text evidence="2">The sequence shown here is derived from an EMBL/GenBank/DDBJ whole genome shotgun (WGS) entry which is preliminary data.</text>
</comment>
<sequence>MKRPLTTNFTAPPLKPADVPEPEVPLPATWRETAAIVVALGAILSAMESGPKVGPAVKAYRSAIRRHGQEAAAIGGSDAMEAVLRQVVDAAPDQIGREAVLTEAWAGLPGWRT</sequence>
<organism evidence="2 3">
    <name type="scientific">Methylobacterium cerastii</name>
    <dbReference type="NCBI Taxonomy" id="932741"/>
    <lineage>
        <taxon>Bacteria</taxon>
        <taxon>Pseudomonadati</taxon>
        <taxon>Pseudomonadota</taxon>
        <taxon>Alphaproteobacteria</taxon>
        <taxon>Hyphomicrobiales</taxon>
        <taxon>Methylobacteriaceae</taxon>
        <taxon>Methylobacterium</taxon>
    </lineage>
</organism>
<dbReference type="RefSeq" id="WP_238272033.1">
    <property type="nucleotide sequence ID" value="NZ_BPQG01000026.1"/>
</dbReference>
<evidence type="ECO:0000313" key="2">
    <source>
        <dbReference type="EMBL" id="GJD43982.1"/>
    </source>
</evidence>
<proteinExistence type="predicted"/>
<feature type="region of interest" description="Disordered" evidence="1">
    <location>
        <begin position="1"/>
        <end position="23"/>
    </location>
</feature>
<reference evidence="2 3" key="1">
    <citation type="journal article" date="2021" name="Front. Microbiol.">
        <title>Comprehensive Comparative Genomics and Phenotyping of Methylobacterium Species.</title>
        <authorList>
            <person name="Alessa O."/>
            <person name="Ogura Y."/>
            <person name="Fujitani Y."/>
            <person name="Takami H."/>
            <person name="Hayashi T."/>
            <person name="Sahin N."/>
            <person name="Tani A."/>
        </authorList>
    </citation>
    <scope>NUCLEOTIDE SEQUENCE [LARGE SCALE GENOMIC DNA]</scope>
    <source>
        <strain evidence="2 3">DSM 23679</strain>
    </source>
</reference>
<evidence type="ECO:0000256" key="1">
    <source>
        <dbReference type="SAM" id="MobiDB-lite"/>
    </source>
</evidence>
<protein>
    <submittedName>
        <fullName evidence="2">Uncharacterized protein</fullName>
    </submittedName>
</protein>
<feature type="compositionally biased region" description="Polar residues" evidence="1">
    <location>
        <begin position="1"/>
        <end position="10"/>
    </location>
</feature>
<gene>
    <name evidence="2" type="ORF">AFCDBAGC_1844</name>
</gene>
<dbReference type="Proteomes" id="UP001055117">
    <property type="component" value="Unassembled WGS sequence"/>
</dbReference>
<dbReference type="EMBL" id="BPQG01000026">
    <property type="protein sequence ID" value="GJD43982.1"/>
    <property type="molecule type" value="Genomic_DNA"/>
</dbReference>
<accession>A0ABQ4QFR6</accession>